<dbReference type="PROSITE" id="PS50262">
    <property type="entry name" value="G_PROTEIN_RECEP_F1_2"/>
    <property type="match status" value="1"/>
</dbReference>
<evidence type="ECO:0000256" key="5">
    <source>
        <dbReference type="ARBA" id="ARBA00023040"/>
    </source>
</evidence>
<dbReference type="SUPFAM" id="SSF81321">
    <property type="entry name" value="Family A G protein-coupled receptor-like"/>
    <property type="match status" value="1"/>
</dbReference>
<gene>
    <name evidence="11" type="ORF">AGLY_001082</name>
</gene>
<evidence type="ECO:0000256" key="8">
    <source>
        <dbReference type="ARBA" id="ARBA00023224"/>
    </source>
</evidence>
<comment type="subcellular location">
    <subcellularLocation>
        <location evidence="1">Membrane</location>
        <topology evidence="1">Multi-pass membrane protein</topology>
    </subcellularLocation>
</comment>
<keyword evidence="7" id="KW-0675">Receptor</keyword>
<evidence type="ECO:0000256" key="3">
    <source>
        <dbReference type="ARBA" id="ARBA00022692"/>
    </source>
</evidence>
<evidence type="ECO:0000259" key="10">
    <source>
        <dbReference type="PROSITE" id="PS50262"/>
    </source>
</evidence>
<dbReference type="Gene3D" id="1.20.1070.10">
    <property type="entry name" value="Rhodopsin 7-helix transmembrane proteins"/>
    <property type="match status" value="1"/>
</dbReference>
<evidence type="ECO:0000256" key="2">
    <source>
        <dbReference type="ARBA" id="ARBA00010663"/>
    </source>
</evidence>
<keyword evidence="5" id="KW-0297">G-protein coupled receptor</keyword>
<dbReference type="PANTHER" id="PTHR24235">
    <property type="entry name" value="NEUROPEPTIDE Y RECEPTOR"/>
    <property type="match status" value="1"/>
</dbReference>
<organism evidence="11 12">
    <name type="scientific">Aphis glycines</name>
    <name type="common">Soybean aphid</name>
    <dbReference type="NCBI Taxonomy" id="307491"/>
    <lineage>
        <taxon>Eukaryota</taxon>
        <taxon>Metazoa</taxon>
        <taxon>Ecdysozoa</taxon>
        <taxon>Arthropoda</taxon>
        <taxon>Hexapoda</taxon>
        <taxon>Insecta</taxon>
        <taxon>Pterygota</taxon>
        <taxon>Neoptera</taxon>
        <taxon>Paraneoptera</taxon>
        <taxon>Hemiptera</taxon>
        <taxon>Sternorrhyncha</taxon>
        <taxon>Aphidomorpha</taxon>
        <taxon>Aphidoidea</taxon>
        <taxon>Aphididae</taxon>
        <taxon>Aphidini</taxon>
        <taxon>Aphis</taxon>
        <taxon>Aphis</taxon>
    </lineage>
</organism>
<evidence type="ECO:0000256" key="6">
    <source>
        <dbReference type="ARBA" id="ARBA00023136"/>
    </source>
</evidence>
<dbReference type="GO" id="GO:0016020">
    <property type="term" value="C:membrane"/>
    <property type="evidence" value="ECO:0007669"/>
    <property type="project" value="UniProtKB-SubCell"/>
</dbReference>
<reference evidence="11 12" key="1">
    <citation type="submission" date="2019-08" db="EMBL/GenBank/DDBJ databases">
        <title>The genome of the soybean aphid Biotype 1, its phylome, world population structure and adaptation to the North American continent.</title>
        <authorList>
            <person name="Giordano R."/>
            <person name="Donthu R.K."/>
            <person name="Hernandez A.G."/>
            <person name="Wright C.L."/>
            <person name="Zimin A.V."/>
        </authorList>
    </citation>
    <scope>NUCLEOTIDE SEQUENCE [LARGE SCALE GENOMIC DNA]</scope>
    <source>
        <tissue evidence="11">Whole aphids</tissue>
    </source>
</reference>
<dbReference type="Proteomes" id="UP000475862">
    <property type="component" value="Unassembled WGS sequence"/>
</dbReference>
<keyword evidence="8" id="KW-0807">Transducer</keyword>
<evidence type="ECO:0000313" key="11">
    <source>
        <dbReference type="EMBL" id="KAE9545539.1"/>
    </source>
</evidence>
<keyword evidence="4 9" id="KW-1133">Transmembrane helix</keyword>
<evidence type="ECO:0000256" key="1">
    <source>
        <dbReference type="ARBA" id="ARBA00004141"/>
    </source>
</evidence>
<keyword evidence="12" id="KW-1185">Reference proteome</keyword>
<feature type="transmembrane region" description="Helical" evidence="9">
    <location>
        <begin position="48"/>
        <end position="72"/>
    </location>
</feature>
<dbReference type="EMBL" id="VYZN01000001">
    <property type="protein sequence ID" value="KAE9545539.1"/>
    <property type="molecule type" value="Genomic_DNA"/>
</dbReference>
<evidence type="ECO:0000256" key="7">
    <source>
        <dbReference type="ARBA" id="ARBA00023170"/>
    </source>
</evidence>
<comment type="caution">
    <text evidence="11">The sequence shown here is derived from an EMBL/GenBank/DDBJ whole genome shotgun (WGS) entry which is preliminary data.</text>
</comment>
<feature type="domain" description="G-protein coupled receptors family 1 profile" evidence="10">
    <location>
        <begin position="65"/>
        <end position="128"/>
    </location>
</feature>
<dbReference type="AlphaFoldDB" id="A0A6G0UAA2"/>
<dbReference type="Pfam" id="PF00001">
    <property type="entry name" value="7tm_1"/>
    <property type="match status" value="1"/>
</dbReference>
<proteinExistence type="inferred from homology"/>
<name>A0A6G0UAA2_APHGL</name>
<accession>A0A6G0UAA2</accession>
<dbReference type="GO" id="GO:0004930">
    <property type="term" value="F:G protein-coupled receptor activity"/>
    <property type="evidence" value="ECO:0007669"/>
    <property type="project" value="UniProtKB-KW"/>
</dbReference>
<dbReference type="OrthoDB" id="5975336at2759"/>
<dbReference type="PANTHER" id="PTHR24235:SF12">
    <property type="entry name" value="G-PROTEIN COUPLED RECEPTORS FAMILY 1 PROFILE DOMAIN-CONTAINING PROTEIN"/>
    <property type="match status" value="1"/>
</dbReference>
<dbReference type="InterPro" id="IPR000276">
    <property type="entry name" value="GPCR_Rhodpsn"/>
</dbReference>
<feature type="transmembrane region" description="Helical" evidence="9">
    <location>
        <begin position="84"/>
        <end position="103"/>
    </location>
</feature>
<evidence type="ECO:0000256" key="4">
    <source>
        <dbReference type="ARBA" id="ARBA00022989"/>
    </source>
</evidence>
<protein>
    <recommendedName>
        <fullName evidence="10">G-protein coupled receptors family 1 profile domain-containing protein</fullName>
    </recommendedName>
</protein>
<evidence type="ECO:0000313" key="12">
    <source>
        <dbReference type="Proteomes" id="UP000475862"/>
    </source>
</evidence>
<dbReference type="InterPro" id="IPR017452">
    <property type="entry name" value="GPCR_Rhodpsn_7TM"/>
</dbReference>
<evidence type="ECO:0000256" key="9">
    <source>
        <dbReference type="SAM" id="Phobius"/>
    </source>
</evidence>
<comment type="similarity">
    <text evidence="2">Belongs to the G-protein coupled receptor 1 family.</text>
</comment>
<sequence>MDQLQAANQFDDLPHKWVDVVADYLRGFRNDTTDFTRPQLRSYVRHTYPAFVCGYSALIMAGALCNAYVLAIVARKRLYATDPVYVYVANLAVTGIVECVSVLPISLMVLLVQNWIFGRFLCFLLPMLQVRSSKIIYSNNIIRYWCFPNCSVSLPYTCKNENDRRIPPPSKKNVLVRKYALIN</sequence>
<keyword evidence="3 9" id="KW-0812">Transmembrane</keyword>
<keyword evidence="6 9" id="KW-0472">Membrane</keyword>